<dbReference type="InterPro" id="IPR000836">
    <property type="entry name" value="PRTase_dom"/>
</dbReference>
<feature type="domain" description="Phosphoribosyltransferase" evidence="2">
    <location>
        <begin position="181"/>
        <end position="236"/>
    </location>
</feature>
<dbReference type="Proteomes" id="UP000295182">
    <property type="component" value="Unassembled WGS sequence"/>
</dbReference>
<dbReference type="Pfam" id="PF00156">
    <property type="entry name" value="Pribosyltran"/>
    <property type="match status" value="1"/>
</dbReference>
<dbReference type="InterPro" id="IPR029057">
    <property type="entry name" value="PRTase-like"/>
</dbReference>
<dbReference type="PANTHER" id="PTHR47505">
    <property type="entry name" value="DNA UTILIZATION PROTEIN YHGH"/>
    <property type="match status" value="1"/>
</dbReference>
<dbReference type="EMBL" id="SLXH01000010">
    <property type="protein sequence ID" value="TCP17947.1"/>
    <property type="molecule type" value="Genomic_DNA"/>
</dbReference>
<dbReference type="OrthoDB" id="9793412at2"/>
<protein>
    <submittedName>
        <fullName evidence="3">ComF family protein</fullName>
    </submittedName>
</protein>
<sequence>MRNPMASRISAAWQRALARLPSQCAVCQSWPAQRVCGACAARFAQPRARCPTCAIAVEAGQQQCSACLHQPPPLARCVAAVDYAYPWADALSDFKFRSDPGWASTLALLLRSTPWAEPVLDGADLVLPLPLSRQRLRQRGFNQALLLARQLAPDKTDATLLLRLHDTPAQSSLARAQRLENLHGAFAIEPLRAHRVSGQRVVLIDDVMTTGATLHAAAGVLHRAGAAQVSALVVARTP</sequence>
<evidence type="ECO:0000256" key="1">
    <source>
        <dbReference type="ARBA" id="ARBA00008007"/>
    </source>
</evidence>
<name>A0A4R2NA98_9BURK</name>
<evidence type="ECO:0000313" key="3">
    <source>
        <dbReference type="EMBL" id="TCP17947.1"/>
    </source>
</evidence>
<reference evidence="3 4" key="1">
    <citation type="submission" date="2019-03" db="EMBL/GenBank/DDBJ databases">
        <title>Genomic Encyclopedia of Type Strains, Phase IV (KMG-IV): sequencing the most valuable type-strain genomes for metagenomic binning, comparative biology and taxonomic classification.</title>
        <authorList>
            <person name="Goeker M."/>
        </authorList>
    </citation>
    <scope>NUCLEOTIDE SEQUENCE [LARGE SCALE GENOMIC DNA]</scope>
    <source>
        <strain evidence="3 4">DSM 1837</strain>
    </source>
</reference>
<proteinExistence type="inferred from homology"/>
<dbReference type="AlphaFoldDB" id="A0A4R2NA98"/>
<comment type="similarity">
    <text evidence="1">Belongs to the ComF/GntX family.</text>
</comment>
<keyword evidence="4" id="KW-1185">Reference proteome</keyword>
<evidence type="ECO:0000313" key="4">
    <source>
        <dbReference type="Proteomes" id="UP000295182"/>
    </source>
</evidence>
<gene>
    <name evidence="3" type="ORF">EV674_11042</name>
</gene>
<accession>A0A4R2NA98</accession>
<dbReference type="Gene3D" id="3.40.50.2020">
    <property type="match status" value="1"/>
</dbReference>
<comment type="caution">
    <text evidence="3">The sequence shown here is derived from an EMBL/GenBank/DDBJ whole genome shotgun (WGS) entry which is preliminary data.</text>
</comment>
<dbReference type="CDD" id="cd06223">
    <property type="entry name" value="PRTases_typeI"/>
    <property type="match status" value="1"/>
</dbReference>
<dbReference type="InterPro" id="IPR051910">
    <property type="entry name" value="ComF/GntX_DNA_util-trans"/>
</dbReference>
<dbReference type="RefSeq" id="WP_119013876.1">
    <property type="nucleotide sequence ID" value="NZ_QXNC01000023.1"/>
</dbReference>
<organism evidence="3 4">
    <name type="scientific">Simplicispira metamorpha</name>
    <dbReference type="NCBI Taxonomy" id="80881"/>
    <lineage>
        <taxon>Bacteria</taxon>
        <taxon>Pseudomonadati</taxon>
        <taxon>Pseudomonadota</taxon>
        <taxon>Betaproteobacteria</taxon>
        <taxon>Burkholderiales</taxon>
        <taxon>Comamonadaceae</taxon>
        <taxon>Simplicispira</taxon>
    </lineage>
</organism>
<dbReference type="PANTHER" id="PTHR47505:SF1">
    <property type="entry name" value="DNA UTILIZATION PROTEIN YHGH"/>
    <property type="match status" value="1"/>
</dbReference>
<dbReference type="SUPFAM" id="SSF53271">
    <property type="entry name" value="PRTase-like"/>
    <property type="match status" value="1"/>
</dbReference>
<evidence type="ECO:0000259" key="2">
    <source>
        <dbReference type="Pfam" id="PF00156"/>
    </source>
</evidence>